<dbReference type="GO" id="GO:0000785">
    <property type="term" value="C:chromatin"/>
    <property type="evidence" value="ECO:0007669"/>
    <property type="project" value="TreeGrafter"/>
</dbReference>
<dbReference type="SUPFAM" id="SSF48371">
    <property type="entry name" value="ARM repeat"/>
    <property type="match status" value="1"/>
</dbReference>
<evidence type="ECO:0000256" key="4">
    <source>
        <dbReference type="ARBA" id="ARBA00022776"/>
    </source>
</evidence>
<keyword evidence="7" id="KW-0131">Cell cycle</keyword>
<dbReference type="GO" id="GO:0051301">
    <property type="term" value="P:cell division"/>
    <property type="evidence" value="ECO:0007669"/>
    <property type="project" value="UniProtKB-KW"/>
</dbReference>
<dbReference type="STRING" id="79200.A0A175YRU1"/>
<sequence>MEALVAEALLRHTDVDVQVAVATCINEFLRITAPVAPYDDDKMKECALYISYEVFRLIVSSFRNLSDMSSRSYEKCVTMLENVAKVRSGILMLDLECNWLLSEMFQNFLSSIREFHPKNIFKHMETVMCLVLEESDDDSLSLELLAVILAILKRDNEEILVSAQKLAESILVNCGVKLKPQLKQAVNSLGLPLDGYSDIVATICNESNSEVEPNDGDFSSQKEKPEAVEVVISKLFGHDDKIVAIDKTDGAAEDFCTQNSEQISEKPQDAELVGKTYRHDDEIFTIHKNDGAADDEKPDAAEMAVKSLFAGVETGMPASKSRIDWMTTPMDYIGLSPMDYIGWSYSSPVTFASILSQSLNTTSKWGNVLENDNAGVVNENAMRLHLTTEDIPSEICAAVDETTMPSSKRRRCSTTEDMQTQIDNSAFGDNAPGSKPQSQSQAKSKNGDEESSKLAEFIGILAEALNDMVDSKKLPIPVEELWGFIHEMKLDGDLAGDAFVFLLDRPVQLKGLVSTPIGIRKSILLKMMMRDAK</sequence>
<keyword evidence="4" id="KW-0498">Mitosis</keyword>
<dbReference type="InterPro" id="IPR016024">
    <property type="entry name" value="ARM-type_fold"/>
</dbReference>
<evidence type="ECO:0000256" key="1">
    <source>
        <dbReference type="ARBA" id="ARBA00004123"/>
    </source>
</evidence>
<dbReference type="GO" id="GO:0005634">
    <property type="term" value="C:nucleus"/>
    <property type="evidence" value="ECO:0007669"/>
    <property type="project" value="UniProtKB-SubCell"/>
</dbReference>
<dbReference type="EMBL" id="LNRQ01000008">
    <property type="protein sequence ID" value="KZM85891.1"/>
    <property type="molecule type" value="Genomic_DNA"/>
</dbReference>
<dbReference type="InterPro" id="IPR039776">
    <property type="entry name" value="Pds5"/>
</dbReference>
<dbReference type="Pfam" id="PF20168">
    <property type="entry name" value="PDS5"/>
    <property type="match status" value="1"/>
</dbReference>
<evidence type="ECO:0000256" key="8">
    <source>
        <dbReference type="SAM" id="MobiDB-lite"/>
    </source>
</evidence>
<dbReference type="Proteomes" id="UP000077755">
    <property type="component" value="Chromosome 8"/>
</dbReference>
<feature type="region of interest" description="Disordered" evidence="8">
    <location>
        <begin position="423"/>
        <end position="450"/>
    </location>
</feature>
<name>A0A175YRU1_DAUCS</name>
<proteinExistence type="predicted"/>
<dbReference type="PANTHER" id="PTHR12663">
    <property type="entry name" value="ANDROGEN INDUCED INHIBITOR OF PROLIFERATION AS3 / PDS5-RELATED"/>
    <property type="match status" value="1"/>
</dbReference>
<evidence type="ECO:0000313" key="9">
    <source>
        <dbReference type="EMBL" id="KZM85891.1"/>
    </source>
</evidence>
<evidence type="ECO:0000256" key="5">
    <source>
        <dbReference type="ARBA" id="ARBA00023204"/>
    </source>
</evidence>
<keyword evidence="3" id="KW-0227">DNA damage</keyword>
<dbReference type="Gramene" id="KZM85891">
    <property type="protein sequence ID" value="KZM85891"/>
    <property type="gene ID" value="DCAR_026687"/>
</dbReference>
<keyword evidence="2" id="KW-0132">Cell division</keyword>
<evidence type="ECO:0000313" key="10">
    <source>
        <dbReference type="EMBL" id="WOH13430.1"/>
    </source>
</evidence>
<accession>A0A175YRU1</accession>
<reference evidence="10" key="2">
    <citation type="submission" date="2022-03" db="EMBL/GenBank/DDBJ databases">
        <title>Draft title - Genomic analysis of global carrot germplasm unveils the trajectory of domestication and the origin of high carotenoid orange carrot.</title>
        <authorList>
            <person name="Iorizzo M."/>
            <person name="Ellison S."/>
            <person name="Senalik D."/>
            <person name="Macko-Podgorni A."/>
            <person name="Grzebelus D."/>
            <person name="Bostan H."/>
            <person name="Rolling W."/>
            <person name="Curaba J."/>
            <person name="Simon P."/>
        </authorList>
    </citation>
    <scope>NUCLEOTIDE SEQUENCE</scope>
    <source>
        <tissue evidence="10">Leaf</tissue>
    </source>
</reference>
<dbReference type="GO" id="GO:0035825">
    <property type="term" value="P:homologous recombination"/>
    <property type="evidence" value="ECO:0007669"/>
    <property type="project" value="UniProtKB-ARBA"/>
</dbReference>
<organism evidence="9">
    <name type="scientific">Daucus carota subsp. sativus</name>
    <name type="common">Carrot</name>
    <dbReference type="NCBI Taxonomy" id="79200"/>
    <lineage>
        <taxon>Eukaryota</taxon>
        <taxon>Viridiplantae</taxon>
        <taxon>Streptophyta</taxon>
        <taxon>Embryophyta</taxon>
        <taxon>Tracheophyta</taxon>
        <taxon>Spermatophyta</taxon>
        <taxon>Magnoliopsida</taxon>
        <taxon>eudicotyledons</taxon>
        <taxon>Gunneridae</taxon>
        <taxon>Pentapetalae</taxon>
        <taxon>asterids</taxon>
        <taxon>campanulids</taxon>
        <taxon>Apiales</taxon>
        <taxon>Apiaceae</taxon>
        <taxon>Apioideae</taxon>
        <taxon>Scandiceae</taxon>
        <taxon>Daucinae</taxon>
        <taxon>Daucus</taxon>
        <taxon>Daucus sect. Daucus</taxon>
    </lineage>
</organism>
<evidence type="ECO:0000256" key="7">
    <source>
        <dbReference type="ARBA" id="ARBA00023306"/>
    </source>
</evidence>
<dbReference type="EMBL" id="CP093350">
    <property type="protein sequence ID" value="WOH13430.1"/>
    <property type="molecule type" value="Genomic_DNA"/>
</dbReference>
<evidence type="ECO:0000256" key="2">
    <source>
        <dbReference type="ARBA" id="ARBA00022618"/>
    </source>
</evidence>
<reference evidence="9" key="1">
    <citation type="journal article" date="2016" name="Nat. Genet.">
        <title>A high-quality carrot genome assembly provides new insights into carotenoid accumulation and asterid genome evolution.</title>
        <authorList>
            <person name="Iorizzo M."/>
            <person name="Ellison S."/>
            <person name="Senalik D."/>
            <person name="Zeng P."/>
            <person name="Satapoomin P."/>
            <person name="Huang J."/>
            <person name="Bowman M."/>
            <person name="Iovene M."/>
            <person name="Sanseverino W."/>
            <person name="Cavagnaro P."/>
            <person name="Yildiz M."/>
            <person name="Macko-Podgorni A."/>
            <person name="Moranska E."/>
            <person name="Grzebelus E."/>
            <person name="Grzebelus D."/>
            <person name="Ashrafi H."/>
            <person name="Zheng Z."/>
            <person name="Cheng S."/>
            <person name="Spooner D."/>
            <person name="Van Deynze A."/>
            <person name="Simon P."/>
        </authorList>
    </citation>
    <scope>NUCLEOTIDE SEQUENCE [LARGE SCALE GENOMIC DNA]</scope>
    <source>
        <tissue evidence="9">Leaf</tissue>
    </source>
</reference>
<comment type="subcellular location">
    <subcellularLocation>
        <location evidence="1">Nucleus</location>
    </subcellularLocation>
</comment>
<dbReference type="GO" id="GO:0006281">
    <property type="term" value="P:DNA repair"/>
    <property type="evidence" value="ECO:0007669"/>
    <property type="project" value="UniProtKB-KW"/>
</dbReference>
<keyword evidence="5" id="KW-0234">DNA repair</keyword>
<evidence type="ECO:0000313" key="11">
    <source>
        <dbReference type="Proteomes" id="UP000077755"/>
    </source>
</evidence>
<evidence type="ECO:0000256" key="3">
    <source>
        <dbReference type="ARBA" id="ARBA00022763"/>
    </source>
</evidence>
<dbReference type="PANTHER" id="PTHR12663:SF3">
    <property type="entry name" value="SISTER CHROMATID COHESION PROTEIN PDS5 HOMOLOG C"/>
    <property type="match status" value="1"/>
</dbReference>
<dbReference type="GO" id="GO:0007064">
    <property type="term" value="P:mitotic sister chromatid cohesion"/>
    <property type="evidence" value="ECO:0007669"/>
    <property type="project" value="InterPro"/>
</dbReference>
<keyword evidence="11" id="KW-1185">Reference proteome</keyword>
<dbReference type="AlphaFoldDB" id="A0A175YRU1"/>
<evidence type="ECO:0000256" key="6">
    <source>
        <dbReference type="ARBA" id="ARBA00023242"/>
    </source>
</evidence>
<feature type="compositionally biased region" description="Low complexity" evidence="8">
    <location>
        <begin position="434"/>
        <end position="444"/>
    </location>
</feature>
<gene>
    <name evidence="9" type="ORF">DCAR_026687</name>
    <name evidence="10" type="ORF">DCAR_0832940</name>
</gene>
<protein>
    <submittedName>
        <fullName evidence="9">Uncharacterized protein</fullName>
    </submittedName>
</protein>
<keyword evidence="6" id="KW-0539">Nucleus</keyword>